<keyword evidence="4" id="KW-0804">Transcription</keyword>
<dbReference type="PANTHER" id="PTHR47840:SF1">
    <property type="entry name" value="ZN(II)2CYS6 TRANSCRIPTION FACTOR (EUROFUNG)"/>
    <property type="match status" value="1"/>
</dbReference>
<dbReference type="GO" id="GO:0006351">
    <property type="term" value="P:DNA-templated transcription"/>
    <property type="evidence" value="ECO:0007669"/>
    <property type="project" value="InterPro"/>
</dbReference>
<accession>A0A1L9T369</accession>
<feature type="region of interest" description="Disordered" evidence="6">
    <location>
        <begin position="1"/>
        <end position="20"/>
    </location>
</feature>
<dbReference type="OrthoDB" id="5392779at2759"/>
<dbReference type="RefSeq" id="XP_040697559.1">
    <property type="nucleotide sequence ID" value="XM_040850027.1"/>
</dbReference>
<dbReference type="Pfam" id="PF00172">
    <property type="entry name" value="Zn_clus"/>
    <property type="match status" value="1"/>
</dbReference>
<dbReference type="InterPro" id="IPR036864">
    <property type="entry name" value="Zn2-C6_fun-type_DNA-bd_sf"/>
</dbReference>
<proteinExistence type="predicted"/>
<keyword evidence="2" id="KW-0805">Transcription regulation</keyword>
<keyword evidence="5" id="KW-0539">Nucleus</keyword>
<dbReference type="VEuPathDB" id="FungiDB:ASPSYDRAFT_61745"/>
<feature type="region of interest" description="Disordered" evidence="6">
    <location>
        <begin position="86"/>
        <end position="114"/>
    </location>
</feature>
<feature type="region of interest" description="Disordered" evidence="6">
    <location>
        <begin position="591"/>
        <end position="634"/>
    </location>
</feature>
<dbReference type="CDD" id="cd12148">
    <property type="entry name" value="fungal_TF_MHR"/>
    <property type="match status" value="1"/>
</dbReference>
<dbReference type="CDD" id="cd00067">
    <property type="entry name" value="GAL4"/>
    <property type="match status" value="1"/>
</dbReference>
<dbReference type="InterPro" id="IPR007219">
    <property type="entry name" value="XnlR_reg_dom"/>
</dbReference>
<name>A0A1L9T369_9EURO</name>
<dbReference type="InterPro" id="IPR001138">
    <property type="entry name" value="Zn2Cys6_DnaBD"/>
</dbReference>
<dbReference type="PANTHER" id="PTHR47840">
    <property type="entry name" value="ZN(II)2CYS6 TRANSCRIPTION FACTOR (EUROFUNG)-RELATED"/>
    <property type="match status" value="1"/>
</dbReference>
<evidence type="ECO:0000313" key="9">
    <source>
        <dbReference type="Proteomes" id="UP000184356"/>
    </source>
</evidence>
<dbReference type="EMBL" id="KV878596">
    <property type="protein sequence ID" value="OJJ53753.1"/>
    <property type="molecule type" value="Genomic_DNA"/>
</dbReference>
<gene>
    <name evidence="8" type="ORF">ASPSYDRAFT_61745</name>
</gene>
<evidence type="ECO:0000256" key="6">
    <source>
        <dbReference type="SAM" id="MobiDB-lite"/>
    </source>
</evidence>
<dbReference type="GeneID" id="63766100"/>
<dbReference type="PROSITE" id="PS50048">
    <property type="entry name" value="ZN2_CY6_FUNGAL_2"/>
    <property type="match status" value="1"/>
</dbReference>
<evidence type="ECO:0000256" key="3">
    <source>
        <dbReference type="ARBA" id="ARBA00023125"/>
    </source>
</evidence>
<dbReference type="Gene3D" id="4.10.240.10">
    <property type="entry name" value="Zn(2)-C6 fungal-type DNA-binding domain"/>
    <property type="match status" value="1"/>
</dbReference>
<dbReference type="SMART" id="SM00066">
    <property type="entry name" value="GAL4"/>
    <property type="match status" value="1"/>
</dbReference>
<evidence type="ECO:0000256" key="4">
    <source>
        <dbReference type="ARBA" id="ARBA00023163"/>
    </source>
</evidence>
<evidence type="ECO:0000256" key="1">
    <source>
        <dbReference type="ARBA" id="ARBA00022723"/>
    </source>
</evidence>
<dbReference type="GO" id="GO:0003677">
    <property type="term" value="F:DNA binding"/>
    <property type="evidence" value="ECO:0007669"/>
    <property type="project" value="UniProtKB-KW"/>
</dbReference>
<dbReference type="GO" id="GO:0000981">
    <property type="term" value="F:DNA-binding transcription factor activity, RNA polymerase II-specific"/>
    <property type="evidence" value="ECO:0007669"/>
    <property type="project" value="InterPro"/>
</dbReference>
<evidence type="ECO:0000256" key="5">
    <source>
        <dbReference type="ARBA" id="ARBA00023242"/>
    </source>
</evidence>
<dbReference type="PROSITE" id="PS00463">
    <property type="entry name" value="ZN2_CY6_FUNGAL_1"/>
    <property type="match status" value="1"/>
</dbReference>
<keyword evidence="3" id="KW-0238">DNA-binding</keyword>
<evidence type="ECO:0000256" key="2">
    <source>
        <dbReference type="ARBA" id="ARBA00023015"/>
    </source>
</evidence>
<dbReference type="Proteomes" id="UP000184356">
    <property type="component" value="Unassembled WGS sequence"/>
</dbReference>
<feature type="compositionally biased region" description="Polar residues" evidence="6">
    <location>
        <begin position="612"/>
        <end position="630"/>
    </location>
</feature>
<feature type="domain" description="Zn(2)-C6 fungal-type" evidence="7">
    <location>
        <begin position="21"/>
        <end position="54"/>
    </location>
</feature>
<dbReference type="GO" id="GO:0008270">
    <property type="term" value="F:zinc ion binding"/>
    <property type="evidence" value="ECO:0007669"/>
    <property type="project" value="InterPro"/>
</dbReference>
<dbReference type="AlphaFoldDB" id="A0A1L9T369"/>
<organism evidence="8 9">
    <name type="scientific">Aspergillus sydowii CBS 593.65</name>
    <dbReference type="NCBI Taxonomy" id="1036612"/>
    <lineage>
        <taxon>Eukaryota</taxon>
        <taxon>Fungi</taxon>
        <taxon>Dikarya</taxon>
        <taxon>Ascomycota</taxon>
        <taxon>Pezizomycotina</taxon>
        <taxon>Eurotiomycetes</taxon>
        <taxon>Eurotiomycetidae</taxon>
        <taxon>Eurotiales</taxon>
        <taxon>Aspergillaceae</taxon>
        <taxon>Aspergillus</taxon>
        <taxon>Aspergillus subgen. Nidulantes</taxon>
    </lineage>
</organism>
<keyword evidence="1" id="KW-0479">Metal-binding</keyword>
<evidence type="ECO:0000313" key="8">
    <source>
        <dbReference type="EMBL" id="OJJ53753.1"/>
    </source>
</evidence>
<dbReference type="SUPFAM" id="SSF57701">
    <property type="entry name" value="Zn2/Cys6 DNA-binding domain"/>
    <property type="match status" value="1"/>
</dbReference>
<reference evidence="9" key="1">
    <citation type="journal article" date="2017" name="Genome Biol.">
        <title>Comparative genomics reveals high biological diversity and specific adaptations in the industrially and medically important fungal genus Aspergillus.</title>
        <authorList>
            <person name="de Vries R.P."/>
            <person name="Riley R."/>
            <person name="Wiebenga A."/>
            <person name="Aguilar-Osorio G."/>
            <person name="Amillis S."/>
            <person name="Uchima C.A."/>
            <person name="Anderluh G."/>
            <person name="Asadollahi M."/>
            <person name="Askin M."/>
            <person name="Barry K."/>
            <person name="Battaglia E."/>
            <person name="Bayram O."/>
            <person name="Benocci T."/>
            <person name="Braus-Stromeyer S.A."/>
            <person name="Caldana C."/>
            <person name="Canovas D."/>
            <person name="Cerqueira G.C."/>
            <person name="Chen F."/>
            <person name="Chen W."/>
            <person name="Choi C."/>
            <person name="Clum A."/>
            <person name="Dos Santos R.A."/>
            <person name="Damasio A.R."/>
            <person name="Diallinas G."/>
            <person name="Emri T."/>
            <person name="Fekete E."/>
            <person name="Flipphi M."/>
            <person name="Freyberg S."/>
            <person name="Gallo A."/>
            <person name="Gournas C."/>
            <person name="Habgood R."/>
            <person name="Hainaut M."/>
            <person name="Harispe M.L."/>
            <person name="Henrissat B."/>
            <person name="Hilden K.S."/>
            <person name="Hope R."/>
            <person name="Hossain A."/>
            <person name="Karabika E."/>
            <person name="Karaffa L."/>
            <person name="Karanyi Z."/>
            <person name="Krasevec N."/>
            <person name="Kuo A."/>
            <person name="Kusch H."/>
            <person name="LaButti K."/>
            <person name="Lagendijk E.L."/>
            <person name="Lapidus A."/>
            <person name="Levasseur A."/>
            <person name="Lindquist E."/>
            <person name="Lipzen A."/>
            <person name="Logrieco A.F."/>
            <person name="MacCabe A."/>
            <person name="Maekelae M.R."/>
            <person name="Malavazi I."/>
            <person name="Melin P."/>
            <person name="Meyer V."/>
            <person name="Mielnichuk N."/>
            <person name="Miskei M."/>
            <person name="Molnar A.P."/>
            <person name="Mule G."/>
            <person name="Ngan C.Y."/>
            <person name="Orejas M."/>
            <person name="Orosz E."/>
            <person name="Ouedraogo J.P."/>
            <person name="Overkamp K.M."/>
            <person name="Park H.-S."/>
            <person name="Perrone G."/>
            <person name="Piumi F."/>
            <person name="Punt P.J."/>
            <person name="Ram A.F."/>
            <person name="Ramon A."/>
            <person name="Rauscher S."/>
            <person name="Record E."/>
            <person name="Riano-Pachon D.M."/>
            <person name="Robert V."/>
            <person name="Roehrig J."/>
            <person name="Ruller R."/>
            <person name="Salamov A."/>
            <person name="Salih N.S."/>
            <person name="Samson R.A."/>
            <person name="Sandor E."/>
            <person name="Sanguinetti M."/>
            <person name="Schuetze T."/>
            <person name="Sepcic K."/>
            <person name="Shelest E."/>
            <person name="Sherlock G."/>
            <person name="Sophianopoulou V."/>
            <person name="Squina F.M."/>
            <person name="Sun H."/>
            <person name="Susca A."/>
            <person name="Todd R.B."/>
            <person name="Tsang A."/>
            <person name="Unkles S.E."/>
            <person name="van de Wiele N."/>
            <person name="van Rossen-Uffink D."/>
            <person name="Oliveira J.V."/>
            <person name="Vesth T.C."/>
            <person name="Visser J."/>
            <person name="Yu J.-H."/>
            <person name="Zhou M."/>
            <person name="Andersen M.R."/>
            <person name="Archer D.B."/>
            <person name="Baker S.E."/>
            <person name="Benoit I."/>
            <person name="Brakhage A.A."/>
            <person name="Braus G.H."/>
            <person name="Fischer R."/>
            <person name="Frisvad J.C."/>
            <person name="Goldman G.H."/>
            <person name="Houbraken J."/>
            <person name="Oakley B."/>
            <person name="Pocsi I."/>
            <person name="Scazzocchio C."/>
            <person name="Seiboth B."/>
            <person name="vanKuyk P.A."/>
            <person name="Wortman J."/>
            <person name="Dyer P.S."/>
            <person name="Grigoriev I.V."/>
        </authorList>
    </citation>
    <scope>NUCLEOTIDE SEQUENCE [LARGE SCALE GENOMIC DNA]</scope>
    <source>
        <strain evidence="9">CBS 593.65</strain>
    </source>
</reference>
<dbReference type="SMART" id="SM00906">
    <property type="entry name" value="Fungal_trans"/>
    <property type="match status" value="1"/>
</dbReference>
<protein>
    <recommendedName>
        <fullName evidence="7">Zn(2)-C6 fungal-type domain-containing protein</fullName>
    </recommendedName>
</protein>
<evidence type="ECO:0000259" key="7">
    <source>
        <dbReference type="PROSITE" id="PS50048"/>
    </source>
</evidence>
<keyword evidence="9" id="KW-1185">Reference proteome</keyword>
<dbReference type="STRING" id="1036612.A0A1L9T369"/>
<sequence length="675" mass="75956">MADTESQSPRKRRKIRKGTTSCWECKRRKVQCSLVDTPNAVCTACQRRGTKCVTQDVLDETSDGNTKTVEDVVSSGPERIRTRVIRGTVTSPPARGTRDAPAAPATDEQPQGASKQLYASLPSRKDMEIISEVAAHVPISFFTFITRPYPEIERGQDEASALLERPSADSHPVLLARYILRIVMILQCLDLKKMGKRLSRLSDAPQLMMKRLAETAIRLVNTHDELLGTVEGIECVMMEGSYQANCGNFRSAWIAMRKAMTLAQVMGIHRPGPCPMRFLDPRRRVDPAFLWYRILHIDRFMCLMMGLPQGSMDRSIATERALALDTAMGRLERVYCVIASRILELNDVHTDSYPMDKVQEIDRNLQNAADLMPAGWWIVPNLAKDPNTSEENTTDWDTIRLVNQIYHYGLIIQLHIRYMLRFTNTEAEKLHNYSQTACVNASREILTRYITLHNSNLVAYTCRVVDFFTITGTLLLLIAHLRQHARTPDMLNHLAHQRPSDRAIASQVIENLQHIGWVSQDRIIANSATLLNRLLDVEAEAAKGRLYTTHSIDTPEEVAQETENGPPPVAKGLRFCIPNFGFVRIVPDGQIQKEGSGSLPTPDSGEIRPEWNTPSTTRGQDLLYSNQQGPEQEHPWYAYPGSGTDDWTLQGLDMTFFDCLLQGPLMACDGDIQGL</sequence>